<dbReference type="KEGG" id="ipa:Isop_0684"/>
<name>E8R169_ISOPI</name>
<reference evidence="2 3" key="2">
    <citation type="journal article" date="2011" name="Stand. Genomic Sci.">
        <title>Complete genome sequence of Isosphaera pallida type strain (IS1B).</title>
        <authorList>
            <consortium name="US DOE Joint Genome Institute (JGI-PGF)"/>
            <person name="Goker M."/>
            <person name="Cleland D."/>
            <person name="Saunders E."/>
            <person name="Lapidus A."/>
            <person name="Nolan M."/>
            <person name="Lucas S."/>
            <person name="Hammon N."/>
            <person name="Deshpande S."/>
            <person name="Cheng J.F."/>
            <person name="Tapia R."/>
            <person name="Han C."/>
            <person name="Goodwin L."/>
            <person name="Pitluck S."/>
            <person name="Liolios K."/>
            <person name="Pagani I."/>
            <person name="Ivanova N."/>
            <person name="Mavromatis K."/>
            <person name="Pati A."/>
            <person name="Chen A."/>
            <person name="Palaniappan K."/>
            <person name="Land M."/>
            <person name="Hauser L."/>
            <person name="Chang Y.J."/>
            <person name="Jeffries C.D."/>
            <person name="Detter J.C."/>
            <person name="Beck B."/>
            <person name="Woyke T."/>
            <person name="Bristow J."/>
            <person name="Eisen J.A."/>
            <person name="Markowitz V."/>
            <person name="Hugenholtz P."/>
            <person name="Kyrpides N.C."/>
            <person name="Klenk H.P."/>
        </authorList>
    </citation>
    <scope>NUCLEOTIDE SEQUENCE [LARGE SCALE GENOMIC DNA]</scope>
    <source>
        <strain evidence="3">ATCC 43644 / DSM 9630 / IS1B</strain>
    </source>
</reference>
<dbReference type="STRING" id="575540.Isop_0684"/>
<dbReference type="HOGENOM" id="CLU_3217301_0_0_0"/>
<evidence type="ECO:0000256" key="1">
    <source>
        <dbReference type="SAM" id="MobiDB-lite"/>
    </source>
</evidence>
<gene>
    <name evidence="2" type="ordered locus">Isop_0684</name>
</gene>
<proteinExistence type="predicted"/>
<evidence type="ECO:0000313" key="3">
    <source>
        <dbReference type="Proteomes" id="UP000008631"/>
    </source>
</evidence>
<accession>E8R169</accession>
<evidence type="ECO:0000313" key="2">
    <source>
        <dbReference type="EMBL" id="ADV61275.1"/>
    </source>
</evidence>
<keyword evidence="3" id="KW-1185">Reference proteome</keyword>
<reference key="1">
    <citation type="submission" date="2010-11" db="EMBL/GenBank/DDBJ databases">
        <title>The complete sequence of chromosome of Isophaera pallida ATCC 43644.</title>
        <authorList>
            <consortium name="US DOE Joint Genome Institute (JGI-PGF)"/>
            <person name="Lucas S."/>
            <person name="Copeland A."/>
            <person name="Lapidus A."/>
            <person name="Bruce D."/>
            <person name="Goodwin L."/>
            <person name="Pitluck S."/>
            <person name="Kyrpides N."/>
            <person name="Mavromatis K."/>
            <person name="Pagani I."/>
            <person name="Ivanova N."/>
            <person name="Saunders E."/>
            <person name="Brettin T."/>
            <person name="Detter J.C."/>
            <person name="Han C."/>
            <person name="Tapia R."/>
            <person name="Land M."/>
            <person name="Hauser L."/>
            <person name="Markowitz V."/>
            <person name="Cheng J.-F."/>
            <person name="Hugenholtz P."/>
            <person name="Woyke T."/>
            <person name="Wu D."/>
            <person name="Eisen J.A."/>
        </authorList>
    </citation>
    <scope>NUCLEOTIDE SEQUENCE</scope>
    <source>
        <strain>ATCC 43644</strain>
    </source>
</reference>
<organism evidence="2 3">
    <name type="scientific">Isosphaera pallida (strain ATCC 43644 / DSM 9630 / IS1B)</name>
    <dbReference type="NCBI Taxonomy" id="575540"/>
    <lineage>
        <taxon>Bacteria</taxon>
        <taxon>Pseudomonadati</taxon>
        <taxon>Planctomycetota</taxon>
        <taxon>Planctomycetia</taxon>
        <taxon>Isosphaerales</taxon>
        <taxon>Isosphaeraceae</taxon>
        <taxon>Isosphaera</taxon>
    </lineage>
</organism>
<feature type="region of interest" description="Disordered" evidence="1">
    <location>
        <begin position="1"/>
        <end position="44"/>
    </location>
</feature>
<dbReference type="Proteomes" id="UP000008631">
    <property type="component" value="Chromosome"/>
</dbReference>
<protein>
    <submittedName>
        <fullName evidence="2">Uncharacterized protein</fullName>
    </submittedName>
</protein>
<dbReference type="EMBL" id="CP002353">
    <property type="protein sequence ID" value="ADV61275.1"/>
    <property type="molecule type" value="Genomic_DNA"/>
</dbReference>
<sequence>MQSEWNGSLMGMAEGVESDVESGTRRGEVTPLEGTSPGPCGLIH</sequence>
<dbReference type="InParanoid" id="E8R169"/>
<dbReference type="AlphaFoldDB" id="E8R169"/>